<dbReference type="GO" id="GO:0031048">
    <property type="term" value="P:regulatory ncRNA-mediated heterochromatin formation"/>
    <property type="evidence" value="ECO:0007669"/>
    <property type="project" value="TreeGrafter"/>
</dbReference>
<dbReference type="EMBL" id="MU006561">
    <property type="protein sequence ID" value="KAF2751721.1"/>
    <property type="molecule type" value="Genomic_DNA"/>
</dbReference>
<protein>
    <recommendedName>
        <fullName evidence="2">Arb2 domain-containing protein</fullName>
    </recommendedName>
</protein>
<sequence>MYRLKEGNLPEDPTAPADLKQLGYFVNKEGQFRMIEYPDKNFEYRYSNQDRLNEIRREAFQICQREEVLKRASALGLEKLYLPQLTYTKPVNEASVPILAPPAEVLKQRKRIIVLVQDALQDLGILAYRDLQRAAGVNGGSIINFVKQIVERSSDTIDSSALFQDGAGITDKDKETPAFIVMNCGQLLYSYKLDKAMTSRSWVSMPRKSACHEPAVITAMNHIPGNYDEKEHIAFVIENVIKNKDLVAEDAEVYVVAIQYGAAHLLELLDQDFERYGSRITALALAASRVSSFQLQNPQLKAFLHQRAREWVVEDNSDNPRDCIAMPAHYAKEVAAFSQSSSGKKAASSAGNKPTATQAINWLETTTAPNLISAVVSKVLDKLHHLNLANSTHSTDINTTYDDTICPTFADGTNPYNADECVFTSPGVQPAILDFFEEVAQNPGSFHNPVFPTFTPSEPSNNYIAPLEESPLEDANTLHEKKDELAVMKAALHDTPDTPELTAGRQKLEKRIKKLEDELDALAKKALSTGSLGAGEAMDVRAEMKKEAENRDAGKWKRVGDGPKVMFAGSMVDRELVEAVGM</sequence>
<dbReference type="GO" id="GO:0035197">
    <property type="term" value="F:siRNA binding"/>
    <property type="evidence" value="ECO:0007669"/>
    <property type="project" value="TreeGrafter"/>
</dbReference>
<dbReference type="InterPro" id="IPR048263">
    <property type="entry name" value="Arb2"/>
</dbReference>
<dbReference type="PANTHER" id="PTHR21357">
    <property type="entry name" value="FAM172 FAMILY PROTEIN HOMOLOG CG10038"/>
    <property type="match status" value="1"/>
</dbReference>
<evidence type="ECO:0000313" key="4">
    <source>
        <dbReference type="Proteomes" id="UP000799440"/>
    </source>
</evidence>
<dbReference type="AlphaFoldDB" id="A0A6A6VR32"/>
<dbReference type="Pfam" id="PF22749">
    <property type="entry name" value="Arb2"/>
    <property type="match status" value="1"/>
</dbReference>
<dbReference type="OrthoDB" id="421951at2759"/>
<organism evidence="3 4">
    <name type="scientific">Sporormia fimetaria CBS 119925</name>
    <dbReference type="NCBI Taxonomy" id="1340428"/>
    <lineage>
        <taxon>Eukaryota</taxon>
        <taxon>Fungi</taxon>
        <taxon>Dikarya</taxon>
        <taxon>Ascomycota</taxon>
        <taxon>Pezizomycotina</taxon>
        <taxon>Dothideomycetes</taxon>
        <taxon>Pleosporomycetidae</taxon>
        <taxon>Pleosporales</taxon>
        <taxon>Sporormiaceae</taxon>
        <taxon>Sporormia</taxon>
    </lineage>
</organism>
<dbReference type="GO" id="GO:0005634">
    <property type="term" value="C:nucleus"/>
    <property type="evidence" value="ECO:0007669"/>
    <property type="project" value="TreeGrafter"/>
</dbReference>
<gene>
    <name evidence="3" type="ORF">M011DRAFT_414524</name>
</gene>
<keyword evidence="1" id="KW-0175">Coiled coil</keyword>
<dbReference type="PANTHER" id="PTHR21357:SF4">
    <property type="entry name" value="FAM172 FAMILY PROTEIN HOMOLOG CG10038"/>
    <property type="match status" value="1"/>
</dbReference>
<feature type="coiled-coil region" evidence="1">
    <location>
        <begin position="498"/>
        <end position="525"/>
    </location>
</feature>
<evidence type="ECO:0000256" key="1">
    <source>
        <dbReference type="SAM" id="Coils"/>
    </source>
</evidence>
<evidence type="ECO:0000313" key="3">
    <source>
        <dbReference type="EMBL" id="KAF2751721.1"/>
    </source>
</evidence>
<name>A0A6A6VR32_9PLEO</name>
<keyword evidence="4" id="KW-1185">Reference proteome</keyword>
<feature type="non-terminal residue" evidence="3">
    <location>
        <position position="582"/>
    </location>
</feature>
<evidence type="ECO:0000259" key="2">
    <source>
        <dbReference type="Pfam" id="PF22749"/>
    </source>
</evidence>
<reference evidence="3" key="1">
    <citation type="journal article" date="2020" name="Stud. Mycol.">
        <title>101 Dothideomycetes genomes: a test case for predicting lifestyles and emergence of pathogens.</title>
        <authorList>
            <person name="Haridas S."/>
            <person name="Albert R."/>
            <person name="Binder M."/>
            <person name="Bloem J."/>
            <person name="Labutti K."/>
            <person name="Salamov A."/>
            <person name="Andreopoulos B."/>
            <person name="Baker S."/>
            <person name="Barry K."/>
            <person name="Bills G."/>
            <person name="Bluhm B."/>
            <person name="Cannon C."/>
            <person name="Castanera R."/>
            <person name="Culley D."/>
            <person name="Daum C."/>
            <person name="Ezra D."/>
            <person name="Gonzalez J."/>
            <person name="Henrissat B."/>
            <person name="Kuo A."/>
            <person name="Liang C."/>
            <person name="Lipzen A."/>
            <person name="Lutzoni F."/>
            <person name="Magnuson J."/>
            <person name="Mondo S."/>
            <person name="Nolan M."/>
            <person name="Ohm R."/>
            <person name="Pangilinan J."/>
            <person name="Park H.-J."/>
            <person name="Ramirez L."/>
            <person name="Alfaro M."/>
            <person name="Sun H."/>
            <person name="Tritt A."/>
            <person name="Yoshinaga Y."/>
            <person name="Zwiers L.-H."/>
            <person name="Turgeon B."/>
            <person name="Goodwin S."/>
            <person name="Spatafora J."/>
            <person name="Crous P."/>
            <person name="Grigoriev I."/>
        </authorList>
    </citation>
    <scope>NUCLEOTIDE SEQUENCE</scope>
    <source>
        <strain evidence="3">CBS 119925</strain>
    </source>
</reference>
<dbReference type="Proteomes" id="UP000799440">
    <property type="component" value="Unassembled WGS sequence"/>
</dbReference>
<accession>A0A6A6VR32</accession>
<dbReference type="InterPro" id="IPR053858">
    <property type="entry name" value="Arb2_dom"/>
</dbReference>
<proteinExistence type="predicted"/>
<feature type="domain" description="Arb2" evidence="2">
    <location>
        <begin position="16"/>
        <end position="315"/>
    </location>
</feature>